<keyword evidence="1 4" id="KW-0812">Transmembrane</keyword>
<dbReference type="Proteomes" id="UP001156641">
    <property type="component" value="Unassembled WGS sequence"/>
</dbReference>
<protein>
    <recommendedName>
        <fullName evidence="5">HIG1 domain-containing protein</fullName>
    </recommendedName>
</protein>
<evidence type="ECO:0000259" key="5">
    <source>
        <dbReference type="PROSITE" id="PS51503"/>
    </source>
</evidence>
<sequence>MRDFIIVLLAADMLAVVVVMLIGAIGMVDANRDPRTSNKLMRLRVILQGVAIALVVLLMATGV</sequence>
<dbReference type="Pfam" id="PF04588">
    <property type="entry name" value="HIG_1_N"/>
    <property type="match status" value="1"/>
</dbReference>
<feature type="domain" description="HIG1" evidence="5">
    <location>
        <begin position="1"/>
        <end position="63"/>
    </location>
</feature>
<dbReference type="InterPro" id="IPR007667">
    <property type="entry name" value="Hypoxia_induced_domain"/>
</dbReference>
<keyword evidence="3 4" id="KW-0472">Membrane</keyword>
<feature type="transmembrane region" description="Helical" evidence="4">
    <location>
        <begin position="40"/>
        <end position="60"/>
    </location>
</feature>
<gene>
    <name evidence="6" type="ORF">GCM10010909_03130</name>
</gene>
<proteinExistence type="predicted"/>
<evidence type="ECO:0000256" key="3">
    <source>
        <dbReference type="ARBA" id="ARBA00023136"/>
    </source>
</evidence>
<dbReference type="PROSITE" id="PS51503">
    <property type="entry name" value="HIG1"/>
    <property type="match status" value="1"/>
</dbReference>
<organism evidence="6 7">
    <name type="scientific">Acidocella aquatica</name>
    <dbReference type="NCBI Taxonomy" id="1922313"/>
    <lineage>
        <taxon>Bacteria</taxon>
        <taxon>Pseudomonadati</taxon>
        <taxon>Pseudomonadota</taxon>
        <taxon>Alphaproteobacteria</taxon>
        <taxon>Acetobacterales</taxon>
        <taxon>Acidocellaceae</taxon>
        <taxon>Acidocella</taxon>
    </lineage>
</organism>
<accession>A0ABQ5ZZI9</accession>
<keyword evidence="2 4" id="KW-1133">Transmembrane helix</keyword>
<evidence type="ECO:0000256" key="1">
    <source>
        <dbReference type="ARBA" id="ARBA00022692"/>
    </source>
</evidence>
<evidence type="ECO:0000256" key="2">
    <source>
        <dbReference type="ARBA" id="ARBA00022989"/>
    </source>
</evidence>
<dbReference type="EMBL" id="BSOS01000005">
    <property type="protein sequence ID" value="GLR65635.1"/>
    <property type="molecule type" value="Genomic_DNA"/>
</dbReference>
<feature type="transmembrane region" description="Helical" evidence="4">
    <location>
        <begin position="6"/>
        <end position="28"/>
    </location>
</feature>
<comment type="caution">
    <text evidence="6">The sequence shown here is derived from an EMBL/GenBank/DDBJ whole genome shotgun (WGS) entry which is preliminary data.</text>
</comment>
<reference evidence="7" key="1">
    <citation type="journal article" date="2019" name="Int. J. Syst. Evol. Microbiol.">
        <title>The Global Catalogue of Microorganisms (GCM) 10K type strain sequencing project: providing services to taxonomists for standard genome sequencing and annotation.</title>
        <authorList>
            <consortium name="The Broad Institute Genomics Platform"/>
            <consortium name="The Broad Institute Genome Sequencing Center for Infectious Disease"/>
            <person name="Wu L."/>
            <person name="Ma J."/>
        </authorList>
    </citation>
    <scope>NUCLEOTIDE SEQUENCE [LARGE SCALE GENOMIC DNA]</scope>
    <source>
        <strain evidence="7">NBRC 112502</strain>
    </source>
</reference>
<evidence type="ECO:0000313" key="6">
    <source>
        <dbReference type="EMBL" id="GLR65635.1"/>
    </source>
</evidence>
<dbReference type="Gene3D" id="6.10.140.1320">
    <property type="match status" value="1"/>
</dbReference>
<evidence type="ECO:0000313" key="7">
    <source>
        <dbReference type="Proteomes" id="UP001156641"/>
    </source>
</evidence>
<name>A0ABQ5ZZI9_9PROT</name>
<keyword evidence="7" id="KW-1185">Reference proteome</keyword>
<dbReference type="RefSeq" id="WP_284256138.1">
    <property type="nucleotide sequence ID" value="NZ_BSOS01000005.1"/>
</dbReference>
<evidence type="ECO:0000256" key="4">
    <source>
        <dbReference type="SAM" id="Phobius"/>
    </source>
</evidence>